<proteinExistence type="predicted"/>
<name>A0A6N8U2U6_9FIRM</name>
<accession>A0A6N8U2U6</accession>
<sequence length="75" mass="8720">MEELLENLAEKAGCFISDLKLDQKRKRLIHVLEEIDPSEYTAASWQETFTYITEDNATETSCEAIKNELINRLKK</sequence>
<evidence type="ECO:0000313" key="1">
    <source>
        <dbReference type="EMBL" id="MXQ72532.1"/>
    </source>
</evidence>
<reference evidence="1 2" key="2">
    <citation type="submission" date="2020-01" db="EMBL/GenBank/DDBJ databases">
        <title>Clostridiaceae sp. nov. isolated from the gut of human by culturomics.</title>
        <authorList>
            <person name="Chang Y."/>
        </authorList>
    </citation>
    <scope>NUCLEOTIDE SEQUENCE [LARGE SCALE GENOMIC DNA]</scope>
    <source>
        <strain evidence="1 2">DONG20-135</strain>
    </source>
</reference>
<comment type="caution">
    <text evidence="1">The sequence shown here is derived from an EMBL/GenBank/DDBJ whole genome shotgun (WGS) entry which is preliminary data.</text>
</comment>
<dbReference type="Proteomes" id="UP000434036">
    <property type="component" value="Unassembled WGS sequence"/>
</dbReference>
<keyword evidence="2" id="KW-1185">Reference proteome</keyword>
<dbReference type="AlphaFoldDB" id="A0A6N8U2U6"/>
<protein>
    <submittedName>
        <fullName evidence="1">Uncharacterized protein</fullName>
    </submittedName>
</protein>
<dbReference type="RefSeq" id="WP_160624024.1">
    <property type="nucleotide sequence ID" value="NZ_WUUQ01000001.1"/>
</dbReference>
<evidence type="ECO:0000313" key="2">
    <source>
        <dbReference type="Proteomes" id="UP000434036"/>
    </source>
</evidence>
<organism evidence="1 2">
    <name type="scientific">Copranaerobaculum intestinale</name>
    <dbReference type="NCBI Taxonomy" id="2692629"/>
    <lineage>
        <taxon>Bacteria</taxon>
        <taxon>Bacillati</taxon>
        <taxon>Bacillota</taxon>
        <taxon>Erysipelotrichia</taxon>
        <taxon>Erysipelotrichales</taxon>
        <taxon>Erysipelotrichaceae</taxon>
        <taxon>Copranaerobaculum</taxon>
    </lineage>
</organism>
<reference evidence="1 2" key="1">
    <citation type="submission" date="2019-12" db="EMBL/GenBank/DDBJ databases">
        <authorList>
            <person name="Yang R."/>
        </authorList>
    </citation>
    <scope>NUCLEOTIDE SEQUENCE [LARGE SCALE GENOMIC DNA]</scope>
    <source>
        <strain evidence="1 2">DONG20-135</strain>
    </source>
</reference>
<dbReference type="EMBL" id="WUUQ01000001">
    <property type="protein sequence ID" value="MXQ72532.1"/>
    <property type="molecule type" value="Genomic_DNA"/>
</dbReference>
<gene>
    <name evidence="1" type="ORF">GSF08_01060</name>
</gene>